<sequence length="43" mass="4684">MGTPPGDLVVLESSNNATPEDVYEVCDMGTPPGQCLRYQLMVR</sequence>
<reference evidence="2" key="1">
    <citation type="journal article" date="2017" name="Nat. Commun.">
        <title>The North American bullfrog draft genome provides insight into hormonal regulation of long noncoding RNA.</title>
        <authorList>
            <person name="Hammond S.A."/>
            <person name="Warren R.L."/>
            <person name="Vandervalk B.P."/>
            <person name="Kucuk E."/>
            <person name="Khan H."/>
            <person name="Gibb E.A."/>
            <person name="Pandoh P."/>
            <person name="Kirk H."/>
            <person name="Zhao Y."/>
            <person name="Jones M."/>
            <person name="Mungall A.J."/>
            <person name="Coope R."/>
            <person name="Pleasance S."/>
            <person name="Moore R.A."/>
            <person name="Holt R.A."/>
            <person name="Round J.M."/>
            <person name="Ohora S."/>
            <person name="Walle B.V."/>
            <person name="Veldhoen N."/>
            <person name="Helbing C.C."/>
            <person name="Birol I."/>
        </authorList>
    </citation>
    <scope>NUCLEOTIDE SEQUENCE [LARGE SCALE GENOMIC DNA]</scope>
</reference>
<evidence type="ECO:0000313" key="1">
    <source>
        <dbReference type="EMBL" id="PIO09363.1"/>
    </source>
</evidence>
<proteinExistence type="predicted"/>
<evidence type="ECO:0000313" key="2">
    <source>
        <dbReference type="Proteomes" id="UP000228934"/>
    </source>
</evidence>
<dbReference type="Proteomes" id="UP000228934">
    <property type="component" value="Unassembled WGS sequence"/>
</dbReference>
<dbReference type="EMBL" id="KZ370127">
    <property type="protein sequence ID" value="PIO09363.1"/>
    <property type="molecule type" value="Genomic_DNA"/>
</dbReference>
<keyword evidence="2" id="KW-1185">Reference proteome</keyword>
<gene>
    <name evidence="1" type="ORF">AB205_0194980</name>
</gene>
<dbReference type="AlphaFoldDB" id="A0A2G9Q2T4"/>
<accession>A0A2G9Q2T4</accession>
<name>A0A2G9Q2T4_AQUCT</name>
<organism evidence="1 2">
    <name type="scientific">Aquarana catesbeiana</name>
    <name type="common">American bullfrog</name>
    <name type="synonym">Rana catesbeiana</name>
    <dbReference type="NCBI Taxonomy" id="8400"/>
    <lineage>
        <taxon>Eukaryota</taxon>
        <taxon>Metazoa</taxon>
        <taxon>Chordata</taxon>
        <taxon>Craniata</taxon>
        <taxon>Vertebrata</taxon>
        <taxon>Euteleostomi</taxon>
        <taxon>Amphibia</taxon>
        <taxon>Batrachia</taxon>
        <taxon>Anura</taxon>
        <taxon>Neobatrachia</taxon>
        <taxon>Ranoidea</taxon>
        <taxon>Ranidae</taxon>
        <taxon>Aquarana</taxon>
    </lineage>
</organism>
<protein>
    <submittedName>
        <fullName evidence="1">Uncharacterized protein</fullName>
    </submittedName>
</protein>